<keyword evidence="4" id="KW-1185">Reference proteome</keyword>
<keyword evidence="2" id="KW-0648">Protein biosynthesis</keyword>
<dbReference type="STRING" id="886293.Sinac_1325"/>
<comment type="function">
    <text evidence="2">Removes the formyl group from the N-terminal Met of newly synthesized proteins. Requires at least a dipeptide for an efficient rate of reaction. N-terminal L-methionine is a prerequisite for activity but the enzyme has broad specificity at other positions.</text>
</comment>
<feature type="active site" evidence="2">
    <location>
        <position position="144"/>
    </location>
</feature>
<dbReference type="KEGG" id="saci:Sinac_1325"/>
<dbReference type="AlphaFoldDB" id="L0D8Z4"/>
<keyword evidence="2" id="KW-0479">Metal-binding</keyword>
<dbReference type="PRINTS" id="PR01576">
    <property type="entry name" value="PDEFORMYLASE"/>
</dbReference>
<dbReference type="CDD" id="cd00487">
    <property type="entry name" value="Pep_deformylase"/>
    <property type="match status" value="1"/>
</dbReference>
<comment type="similarity">
    <text evidence="1 2">Belongs to the polypeptide deformylase family.</text>
</comment>
<dbReference type="HOGENOM" id="CLU_061901_5_2_0"/>
<feature type="binding site" evidence="2">
    <location>
        <position position="143"/>
    </location>
    <ligand>
        <name>Fe cation</name>
        <dbReference type="ChEBI" id="CHEBI:24875"/>
    </ligand>
</feature>
<dbReference type="EMBL" id="CP003364">
    <property type="protein sequence ID" value="AGA25712.1"/>
    <property type="molecule type" value="Genomic_DNA"/>
</dbReference>
<dbReference type="Proteomes" id="UP000010798">
    <property type="component" value="Chromosome"/>
</dbReference>
<dbReference type="Gene3D" id="3.90.45.10">
    <property type="entry name" value="Peptide deformylase"/>
    <property type="match status" value="1"/>
</dbReference>
<protein>
    <recommendedName>
        <fullName evidence="2">Peptide deformylase</fullName>
        <shortName evidence="2">PDF</shortName>
        <ecNumber evidence="2">3.5.1.88</ecNumber>
    </recommendedName>
    <alternativeName>
        <fullName evidence="2">Polypeptide deformylase</fullName>
    </alternativeName>
</protein>
<feature type="binding site" evidence="2">
    <location>
        <position position="147"/>
    </location>
    <ligand>
        <name>Fe cation</name>
        <dbReference type="ChEBI" id="CHEBI:24875"/>
    </ligand>
</feature>
<evidence type="ECO:0000313" key="4">
    <source>
        <dbReference type="Proteomes" id="UP000010798"/>
    </source>
</evidence>
<dbReference type="GO" id="GO:0006412">
    <property type="term" value="P:translation"/>
    <property type="evidence" value="ECO:0007669"/>
    <property type="project" value="UniProtKB-UniRule"/>
</dbReference>
<dbReference type="eggNOG" id="COG0242">
    <property type="taxonomic scope" value="Bacteria"/>
</dbReference>
<dbReference type="GO" id="GO:0042586">
    <property type="term" value="F:peptide deformylase activity"/>
    <property type="evidence" value="ECO:0007669"/>
    <property type="project" value="UniProtKB-UniRule"/>
</dbReference>
<gene>
    <name evidence="2" type="primary">def</name>
    <name evidence="3" type="ordered locus">Sinac_1325</name>
</gene>
<dbReference type="RefSeq" id="WP_015244886.1">
    <property type="nucleotide sequence ID" value="NC_019892.1"/>
</dbReference>
<evidence type="ECO:0000256" key="2">
    <source>
        <dbReference type="HAMAP-Rule" id="MF_00163"/>
    </source>
</evidence>
<dbReference type="InterPro" id="IPR036821">
    <property type="entry name" value="Peptide_deformylase_sf"/>
</dbReference>
<keyword evidence="2" id="KW-0378">Hydrolase</keyword>
<comment type="cofactor">
    <cofactor evidence="2">
        <name>Fe(2+)</name>
        <dbReference type="ChEBI" id="CHEBI:29033"/>
    </cofactor>
    <text evidence="2">Binds 1 Fe(2+) ion.</text>
</comment>
<dbReference type="NCBIfam" id="NF001159">
    <property type="entry name" value="PRK00150.1-3"/>
    <property type="match status" value="1"/>
</dbReference>
<proteinExistence type="inferred from homology"/>
<dbReference type="InterPro" id="IPR023635">
    <property type="entry name" value="Peptide_deformylase"/>
</dbReference>
<dbReference type="EC" id="3.5.1.88" evidence="2"/>
<dbReference type="OrthoDB" id="9784988at2"/>
<dbReference type="HAMAP" id="MF_00163">
    <property type="entry name" value="Pep_deformylase"/>
    <property type="match status" value="1"/>
</dbReference>
<reference evidence="3 4" key="1">
    <citation type="submission" date="2012-02" db="EMBL/GenBank/DDBJ databases">
        <title>Complete sequence of chromosome of Singulisphaera acidiphila DSM 18658.</title>
        <authorList>
            <consortium name="US DOE Joint Genome Institute (JGI-PGF)"/>
            <person name="Lucas S."/>
            <person name="Copeland A."/>
            <person name="Lapidus A."/>
            <person name="Glavina del Rio T."/>
            <person name="Dalin E."/>
            <person name="Tice H."/>
            <person name="Bruce D."/>
            <person name="Goodwin L."/>
            <person name="Pitluck S."/>
            <person name="Peters L."/>
            <person name="Ovchinnikova G."/>
            <person name="Chertkov O."/>
            <person name="Kyrpides N."/>
            <person name="Mavromatis K."/>
            <person name="Ivanova N."/>
            <person name="Brettin T."/>
            <person name="Detter J.C."/>
            <person name="Han C."/>
            <person name="Larimer F."/>
            <person name="Land M."/>
            <person name="Hauser L."/>
            <person name="Markowitz V."/>
            <person name="Cheng J.-F."/>
            <person name="Hugenholtz P."/>
            <person name="Woyke T."/>
            <person name="Wu D."/>
            <person name="Tindall B."/>
            <person name="Pomrenke H."/>
            <person name="Brambilla E."/>
            <person name="Klenk H.-P."/>
            <person name="Eisen J.A."/>
        </authorList>
    </citation>
    <scope>NUCLEOTIDE SEQUENCE [LARGE SCALE GENOMIC DNA]</scope>
    <source>
        <strain evidence="4">ATCC BAA-1392 / DSM 18658 / VKM B-2454 / MOB10</strain>
    </source>
</reference>
<dbReference type="GO" id="GO:0046872">
    <property type="term" value="F:metal ion binding"/>
    <property type="evidence" value="ECO:0007669"/>
    <property type="project" value="UniProtKB-KW"/>
</dbReference>
<sequence length="172" mass="18809">MIRPIVQLGDPVLKAKARRLDAKEIANETTQTLVRDMLETLEDSGGVGLAAPQVGVSVALILAGSFPTEHSPDRPEVEVTALVNPRIVWSSVETESAWEGCLSFLDYRVQVVRPLAIQVEYDTLDGTAVRLEATGFFARVLQHEIDHLEGILTLDRAASPEDIERLEPNPAS</sequence>
<evidence type="ECO:0000256" key="1">
    <source>
        <dbReference type="ARBA" id="ARBA00010759"/>
    </source>
</evidence>
<feature type="binding site" evidence="2">
    <location>
        <position position="101"/>
    </location>
    <ligand>
        <name>Fe cation</name>
        <dbReference type="ChEBI" id="CHEBI:24875"/>
    </ligand>
</feature>
<dbReference type="Pfam" id="PF01327">
    <property type="entry name" value="Pep_deformylase"/>
    <property type="match status" value="1"/>
</dbReference>
<keyword evidence="2" id="KW-0408">Iron</keyword>
<evidence type="ECO:0000313" key="3">
    <source>
        <dbReference type="EMBL" id="AGA25712.1"/>
    </source>
</evidence>
<dbReference type="PANTHER" id="PTHR10458">
    <property type="entry name" value="PEPTIDE DEFORMYLASE"/>
    <property type="match status" value="1"/>
</dbReference>
<organism evidence="3 4">
    <name type="scientific">Singulisphaera acidiphila (strain ATCC BAA-1392 / DSM 18658 / VKM B-2454 / MOB10)</name>
    <dbReference type="NCBI Taxonomy" id="886293"/>
    <lineage>
        <taxon>Bacteria</taxon>
        <taxon>Pseudomonadati</taxon>
        <taxon>Planctomycetota</taxon>
        <taxon>Planctomycetia</taxon>
        <taxon>Isosphaerales</taxon>
        <taxon>Isosphaeraceae</taxon>
        <taxon>Singulisphaera</taxon>
    </lineage>
</organism>
<comment type="catalytic activity">
    <reaction evidence="2">
        <text>N-terminal N-formyl-L-methionyl-[peptide] + H2O = N-terminal L-methionyl-[peptide] + formate</text>
        <dbReference type="Rhea" id="RHEA:24420"/>
        <dbReference type="Rhea" id="RHEA-COMP:10639"/>
        <dbReference type="Rhea" id="RHEA-COMP:10640"/>
        <dbReference type="ChEBI" id="CHEBI:15377"/>
        <dbReference type="ChEBI" id="CHEBI:15740"/>
        <dbReference type="ChEBI" id="CHEBI:49298"/>
        <dbReference type="ChEBI" id="CHEBI:64731"/>
        <dbReference type="EC" id="3.5.1.88"/>
    </reaction>
</comment>
<dbReference type="SUPFAM" id="SSF56420">
    <property type="entry name" value="Peptide deformylase"/>
    <property type="match status" value="1"/>
</dbReference>
<accession>L0D8Z4</accession>
<dbReference type="PANTHER" id="PTHR10458:SF22">
    <property type="entry name" value="PEPTIDE DEFORMYLASE"/>
    <property type="match status" value="1"/>
</dbReference>
<name>L0D8Z4_SINAD</name>
<dbReference type="NCBIfam" id="TIGR00079">
    <property type="entry name" value="pept_deformyl"/>
    <property type="match status" value="1"/>
</dbReference>
<dbReference type="PIRSF" id="PIRSF004749">
    <property type="entry name" value="Pep_def"/>
    <property type="match status" value="1"/>
</dbReference>